<dbReference type="SUPFAM" id="SSF102405">
    <property type="entry name" value="MCP/YpsA-like"/>
    <property type="match status" value="1"/>
</dbReference>
<accession>A0A9X1QL23</accession>
<sequence>MADVASRIDEVVREITATASELFAANADWFAEGAPRFSIVSPLADGADQIAANAATANGYGLQVVLPFPREQTRRDVPEAYRADFDRLADSASRFLELPGDATDPLDAYVMAGRAIVAQSDLLIAVWDGEVPRGRGGTGEVVELALSRGTPIVHVPVDPRKPVSLLWSAYDPAVLTLHSDYVDRRPFDSDHMAALLELLLAPPRDMRERAYLATFYNERSRQFRARVEYPLLLATAGVSSFGAKDFRATRTAELREAEWERYCEACADRHGVNLPLDLIGDANSWSDQLANHFAQNYHSGHVLNFSLAALAVVIGFAGFMLSGSKLPLAAIECVLALIIILNTRFGIRHEWHRRWLDYRQLAERLRPLRSLKLLGIAAPDPPGSPTNPVARRWIDWYAAAVWRASGCPAGRIAPEAVPALAESIAAHEVDPQVEYHQAQSHQIMLLDHRLGKISSAIFWTILLTSAATIVALLLAPDWVERLQYWLTLVSAGLPAIGAAIFGIRFQGDFGGSALRSNSTSASLAGLARELRSDKIGLMRAADLGEQAARAMFSDLTEWRRQI</sequence>
<keyword evidence="1" id="KW-0812">Transmembrane</keyword>
<feature type="transmembrane region" description="Helical" evidence="1">
    <location>
        <begin position="456"/>
        <end position="476"/>
    </location>
</feature>
<organism evidence="2 3">
    <name type="scientific">Sphingomonas cremea</name>
    <dbReference type="NCBI Taxonomy" id="2904799"/>
    <lineage>
        <taxon>Bacteria</taxon>
        <taxon>Pseudomonadati</taxon>
        <taxon>Pseudomonadota</taxon>
        <taxon>Alphaproteobacteria</taxon>
        <taxon>Sphingomonadales</taxon>
        <taxon>Sphingomonadaceae</taxon>
        <taxon>Sphingomonas</taxon>
    </lineage>
</organism>
<name>A0A9X1QL23_9SPHN</name>
<evidence type="ECO:0000256" key="1">
    <source>
        <dbReference type="SAM" id="Phobius"/>
    </source>
</evidence>
<evidence type="ECO:0000313" key="3">
    <source>
        <dbReference type="Proteomes" id="UP001139410"/>
    </source>
</evidence>
<gene>
    <name evidence="2" type="ORF">LVY65_08195</name>
</gene>
<feature type="transmembrane region" description="Helical" evidence="1">
    <location>
        <begin position="302"/>
        <end position="322"/>
    </location>
</feature>
<dbReference type="AlphaFoldDB" id="A0A9X1QL23"/>
<reference evidence="2" key="1">
    <citation type="submission" date="2022-01" db="EMBL/GenBank/DDBJ databases">
        <authorList>
            <person name="Jo J.-H."/>
            <person name="Im W.-T."/>
        </authorList>
    </citation>
    <scope>NUCLEOTIDE SEQUENCE</scope>
    <source>
        <strain evidence="2">G124</strain>
    </source>
</reference>
<evidence type="ECO:0000313" key="2">
    <source>
        <dbReference type="EMBL" id="MCF2515045.1"/>
    </source>
</evidence>
<keyword evidence="3" id="KW-1185">Reference proteome</keyword>
<protein>
    <submittedName>
        <fullName evidence="2">DUF4231 domain-containing protein</fullName>
    </submittedName>
</protein>
<feature type="transmembrane region" description="Helical" evidence="1">
    <location>
        <begin position="328"/>
        <end position="347"/>
    </location>
</feature>
<dbReference type="Gene3D" id="3.40.50.450">
    <property type="match status" value="1"/>
</dbReference>
<keyword evidence="1" id="KW-0472">Membrane</keyword>
<feature type="transmembrane region" description="Helical" evidence="1">
    <location>
        <begin position="482"/>
        <end position="505"/>
    </location>
</feature>
<comment type="caution">
    <text evidence="2">The sequence shown here is derived from an EMBL/GenBank/DDBJ whole genome shotgun (WGS) entry which is preliminary data.</text>
</comment>
<dbReference type="RefSeq" id="WP_235067547.1">
    <property type="nucleotide sequence ID" value="NZ_JAKFGM010000002.1"/>
</dbReference>
<proteinExistence type="predicted"/>
<dbReference type="Proteomes" id="UP001139410">
    <property type="component" value="Unassembled WGS sequence"/>
</dbReference>
<keyword evidence="1" id="KW-1133">Transmembrane helix</keyword>
<dbReference type="EMBL" id="JAKFGM010000002">
    <property type="protein sequence ID" value="MCF2515045.1"/>
    <property type="molecule type" value="Genomic_DNA"/>
</dbReference>